<dbReference type="PANTHER" id="PTHR31395">
    <property type="entry name" value="SHISA"/>
    <property type="match status" value="1"/>
</dbReference>
<evidence type="ECO:0000256" key="3">
    <source>
        <dbReference type="ARBA" id="ARBA00022989"/>
    </source>
</evidence>
<accession>A0AAJ7BFT4</accession>
<evidence type="ECO:0000313" key="8">
    <source>
        <dbReference type="RefSeq" id="XP_015585040.1"/>
    </source>
</evidence>
<evidence type="ECO:0000256" key="2">
    <source>
        <dbReference type="ARBA" id="ARBA00022692"/>
    </source>
</evidence>
<evidence type="ECO:0000256" key="5">
    <source>
        <dbReference type="SAM" id="Phobius"/>
    </source>
</evidence>
<name>A0AAJ7BFT4_CEPCN</name>
<comment type="subcellular location">
    <subcellularLocation>
        <location evidence="1">Membrane</location>
    </subcellularLocation>
</comment>
<dbReference type="PANTHER" id="PTHR31395:SF23">
    <property type="entry name" value="GEO05642P1"/>
    <property type="match status" value="1"/>
</dbReference>
<keyword evidence="4 5" id="KW-0472">Membrane</keyword>
<feature type="chain" id="PRO_5042612680" evidence="6">
    <location>
        <begin position="20"/>
        <end position="186"/>
    </location>
</feature>
<feature type="signal peptide" evidence="6">
    <location>
        <begin position="1"/>
        <end position="19"/>
    </location>
</feature>
<evidence type="ECO:0000256" key="4">
    <source>
        <dbReference type="ARBA" id="ARBA00023136"/>
    </source>
</evidence>
<organism evidence="7 8">
    <name type="scientific">Cephus cinctus</name>
    <name type="common">Wheat stem sawfly</name>
    <dbReference type="NCBI Taxonomy" id="211228"/>
    <lineage>
        <taxon>Eukaryota</taxon>
        <taxon>Metazoa</taxon>
        <taxon>Ecdysozoa</taxon>
        <taxon>Arthropoda</taxon>
        <taxon>Hexapoda</taxon>
        <taxon>Insecta</taxon>
        <taxon>Pterygota</taxon>
        <taxon>Neoptera</taxon>
        <taxon>Endopterygota</taxon>
        <taxon>Hymenoptera</taxon>
        <taxon>Cephoidea</taxon>
        <taxon>Cephidae</taxon>
        <taxon>Cephus</taxon>
    </lineage>
</organism>
<evidence type="ECO:0000256" key="1">
    <source>
        <dbReference type="ARBA" id="ARBA00004370"/>
    </source>
</evidence>
<dbReference type="AlphaFoldDB" id="A0AAJ7BFT4"/>
<dbReference type="GO" id="GO:0016020">
    <property type="term" value="C:membrane"/>
    <property type="evidence" value="ECO:0007669"/>
    <property type="project" value="UniProtKB-SubCell"/>
</dbReference>
<sequence length="186" mass="20547">MSNIKILFVITCCILAVSALNTDCTYGPSTGYVDDLLRKCPRFTESSDKTFCCMDPKTTNTYCCTAEEFATTVAIGFILPAVIAVVVIVSLIVLCISCLCCSCCPWYRRRHRGTVYGHVHTTPVIHVIQTPANSTSHTGHSVTNPQYNVYPNGNVAMTGTTQPPEPQQYTTEAYNKQAPYNPNYRQ</sequence>
<dbReference type="InterPro" id="IPR026910">
    <property type="entry name" value="Shisa"/>
</dbReference>
<feature type="transmembrane region" description="Helical" evidence="5">
    <location>
        <begin position="77"/>
        <end position="102"/>
    </location>
</feature>
<keyword evidence="7" id="KW-1185">Reference proteome</keyword>
<evidence type="ECO:0000313" key="7">
    <source>
        <dbReference type="Proteomes" id="UP000694920"/>
    </source>
</evidence>
<proteinExistence type="predicted"/>
<dbReference type="GeneID" id="107262897"/>
<keyword evidence="6" id="KW-0732">Signal</keyword>
<dbReference type="KEGG" id="ccin:107262897"/>
<protein>
    <submittedName>
        <fullName evidence="8">Uncharacterized protein LOC107262897</fullName>
    </submittedName>
</protein>
<gene>
    <name evidence="8" type="primary">LOC107262897</name>
</gene>
<reference evidence="8" key="1">
    <citation type="submission" date="2025-08" db="UniProtKB">
        <authorList>
            <consortium name="RefSeq"/>
        </authorList>
    </citation>
    <scope>IDENTIFICATION</scope>
</reference>
<keyword evidence="3 5" id="KW-1133">Transmembrane helix</keyword>
<keyword evidence="2 5" id="KW-0812">Transmembrane</keyword>
<dbReference type="Proteomes" id="UP000694920">
    <property type="component" value="Unplaced"/>
</dbReference>
<evidence type="ECO:0000256" key="6">
    <source>
        <dbReference type="SAM" id="SignalP"/>
    </source>
</evidence>
<dbReference type="RefSeq" id="XP_015585040.1">
    <property type="nucleotide sequence ID" value="XM_015729554.1"/>
</dbReference>